<dbReference type="Pfam" id="PF01613">
    <property type="entry name" value="Flavin_Reduct"/>
    <property type="match status" value="1"/>
</dbReference>
<dbReference type="Proteomes" id="UP000198756">
    <property type="component" value="Unassembled WGS sequence"/>
</dbReference>
<dbReference type="EMBL" id="FMXE01000008">
    <property type="protein sequence ID" value="SDA62853.1"/>
    <property type="molecule type" value="Genomic_DNA"/>
</dbReference>
<dbReference type="InterPro" id="IPR002563">
    <property type="entry name" value="Flavin_Rdtase-like_dom"/>
</dbReference>
<comment type="cofactor">
    <cofactor evidence="1">
        <name>FMN</name>
        <dbReference type="ChEBI" id="CHEBI:58210"/>
    </cofactor>
</comment>
<sequence length="209" mass="23497">MIRHFDSKEILASDSFYRRNLITCLSGYKSLNLIGTQNSKGKTNLAPFSQVFHIGANPPMLGILFRPNTVIRHTLHNILQSGIFTMNHVTSEFYKEAHWASARWEDSEFDAVGIEAEYLNDFKAPFVKKSPVKLACTVLETQELKVNQTIFMIGSIDSIYIDDKGLRKDGSLDLELLDTVTVAGLDDYYTGKSLGRLSYAKPEGLPEEI</sequence>
<dbReference type="Gene3D" id="2.30.110.10">
    <property type="entry name" value="Electron Transport, Fmn-binding Protein, Chain A"/>
    <property type="match status" value="1"/>
</dbReference>
<dbReference type="RefSeq" id="WP_092729222.1">
    <property type="nucleotide sequence ID" value="NZ_FMXE01000008.1"/>
</dbReference>
<dbReference type="GO" id="GO:0010181">
    <property type="term" value="F:FMN binding"/>
    <property type="evidence" value="ECO:0007669"/>
    <property type="project" value="InterPro"/>
</dbReference>
<evidence type="ECO:0000256" key="4">
    <source>
        <dbReference type="ARBA" id="ARBA00038054"/>
    </source>
</evidence>
<comment type="similarity">
    <text evidence="4">Belongs to the flavoredoxin family.</text>
</comment>
<dbReference type="PANTHER" id="PTHR33798:SF5">
    <property type="entry name" value="FLAVIN REDUCTASE LIKE DOMAIN-CONTAINING PROTEIN"/>
    <property type="match status" value="1"/>
</dbReference>
<evidence type="ECO:0000256" key="2">
    <source>
        <dbReference type="ARBA" id="ARBA00022630"/>
    </source>
</evidence>
<dbReference type="AlphaFoldDB" id="A0A1G5WXI9"/>
<dbReference type="InterPro" id="IPR012349">
    <property type="entry name" value="Split_barrel_FMN-bd"/>
</dbReference>
<dbReference type="GO" id="GO:0016646">
    <property type="term" value="F:oxidoreductase activity, acting on the CH-NH group of donors, NAD or NADP as acceptor"/>
    <property type="evidence" value="ECO:0007669"/>
    <property type="project" value="UniProtKB-ARBA"/>
</dbReference>
<evidence type="ECO:0000256" key="1">
    <source>
        <dbReference type="ARBA" id="ARBA00001917"/>
    </source>
</evidence>
<feature type="domain" description="Flavin reductase like" evidence="5">
    <location>
        <begin position="33"/>
        <end position="165"/>
    </location>
</feature>
<keyword evidence="2" id="KW-0285">Flavoprotein</keyword>
<keyword evidence="7" id="KW-1185">Reference proteome</keyword>
<evidence type="ECO:0000313" key="7">
    <source>
        <dbReference type="Proteomes" id="UP000198756"/>
    </source>
</evidence>
<dbReference type="STRING" id="279824.SAMN03080617_01390"/>
<evidence type="ECO:0000259" key="5">
    <source>
        <dbReference type="Pfam" id="PF01613"/>
    </source>
</evidence>
<dbReference type="SUPFAM" id="SSF50475">
    <property type="entry name" value="FMN-binding split barrel"/>
    <property type="match status" value="1"/>
</dbReference>
<gene>
    <name evidence="6" type="ORF">SAMN03080617_01390</name>
</gene>
<proteinExistence type="inferred from homology"/>
<organism evidence="6 7">
    <name type="scientific">Algoriphagus alkaliphilus</name>
    <dbReference type="NCBI Taxonomy" id="279824"/>
    <lineage>
        <taxon>Bacteria</taxon>
        <taxon>Pseudomonadati</taxon>
        <taxon>Bacteroidota</taxon>
        <taxon>Cytophagia</taxon>
        <taxon>Cytophagales</taxon>
        <taxon>Cyclobacteriaceae</taxon>
        <taxon>Algoriphagus</taxon>
    </lineage>
</organism>
<evidence type="ECO:0000256" key="3">
    <source>
        <dbReference type="ARBA" id="ARBA00022643"/>
    </source>
</evidence>
<name>A0A1G5WXI9_9BACT</name>
<evidence type="ECO:0000313" key="6">
    <source>
        <dbReference type="EMBL" id="SDA62853.1"/>
    </source>
</evidence>
<dbReference type="OrthoDB" id="5293996at2"/>
<accession>A0A1G5WXI9</accession>
<dbReference type="PANTHER" id="PTHR33798">
    <property type="entry name" value="FLAVOPROTEIN OXYGENASE"/>
    <property type="match status" value="1"/>
</dbReference>
<protein>
    <submittedName>
        <fullName evidence="6">NADH-FMN oxidoreductase RutF, flavin reductase (DIM6/NTAB) family</fullName>
    </submittedName>
</protein>
<keyword evidence="3" id="KW-0288">FMN</keyword>
<reference evidence="7" key="1">
    <citation type="submission" date="2016-10" db="EMBL/GenBank/DDBJ databases">
        <authorList>
            <person name="Varghese N."/>
            <person name="Submissions S."/>
        </authorList>
    </citation>
    <scope>NUCLEOTIDE SEQUENCE [LARGE SCALE GENOMIC DNA]</scope>
    <source>
        <strain evidence="7">DSM 22703</strain>
    </source>
</reference>